<dbReference type="eggNOG" id="COG2197">
    <property type="taxonomic scope" value="Bacteria"/>
</dbReference>
<dbReference type="Proteomes" id="UP000182124">
    <property type="component" value="Unassembled WGS sequence"/>
</dbReference>
<evidence type="ECO:0000259" key="2">
    <source>
        <dbReference type="PROSITE" id="PS50110"/>
    </source>
</evidence>
<reference evidence="3 4" key="1">
    <citation type="submission" date="2016-10" db="EMBL/GenBank/DDBJ databases">
        <authorList>
            <person name="de Groot N.N."/>
        </authorList>
    </citation>
    <scope>NUCLEOTIDE SEQUENCE [LARGE SCALE GENOMIC DNA]</scope>
    <source>
        <strain evidence="3 4">CGMCC 1.3801</strain>
    </source>
</reference>
<dbReference type="AlphaFoldDB" id="A0A1G4VF83"/>
<dbReference type="Pfam" id="PF00072">
    <property type="entry name" value="Response_reg"/>
    <property type="match status" value="1"/>
</dbReference>
<gene>
    <name evidence="3" type="ORF">SAMN02927925_00897</name>
</gene>
<dbReference type="SMART" id="SM00448">
    <property type="entry name" value="REC"/>
    <property type="match status" value="1"/>
</dbReference>
<feature type="domain" description="Response regulatory" evidence="2">
    <location>
        <begin position="28"/>
        <end position="158"/>
    </location>
</feature>
<dbReference type="SUPFAM" id="SSF52172">
    <property type="entry name" value="CheY-like"/>
    <property type="match status" value="1"/>
</dbReference>
<dbReference type="Gene3D" id="3.40.50.2300">
    <property type="match status" value="1"/>
</dbReference>
<keyword evidence="1" id="KW-0597">Phosphoprotein</keyword>
<dbReference type="STRING" id="329186.SAMN02927925_00897"/>
<sequence length="245" mass="27721">MQFSILKTFLLTVFLTNYYGCAMFETLSILVVDDHPMTTDAYINLISSASLGIGFTFQKAADLKTAFKSIEQNFKSGSTFDVALIDISLPPYEEEKILSGTDLAKIIRKRFPDCKIIMLTMHTESLILNRVYKTIHPEGFISKNDIDFATFPSLFGNILKGEIFISKTIKDSLNALLKENVKWDEYDTQIIILLDKGIKTKELPSFIDLSLSSIEKRKANIKRNLLDQKASDDELISVCKVLKLI</sequence>
<dbReference type="InterPro" id="IPR051015">
    <property type="entry name" value="EvgA-like"/>
</dbReference>
<dbReference type="EMBL" id="FMTY01000002">
    <property type="protein sequence ID" value="SCX05836.1"/>
    <property type="molecule type" value="Genomic_DNA"/>
</dbReference>
<proteinExistence type="predicted"/>
<dbReference type="GO" id="GO:0003677">
    <property type="term" value="F:DNA binding"/>
    <property type="evidence" value="ECO:0007669"/>
    <property type="project" value="UniProtKB-KW"/>
</dbReference>
<dbReference type="InterPro" id="IPR011006">
    <property type="entry name" value="CheY-like_superfamily"/>
</dbReference>
<dbReference type="PANTHER" id="PTHR45566:SF1">
    <property type="entry name" value="HTH-TYPE TRANSCRIPTIONAL REGULATOR YHJB-RELATED"/>
    <property type="match status" value="1"/>
</dbReference>
<evidence type="ECO:0000313" key="4">
    <source>
        <dbReference type="Proteomes" id="UP000182124"/>
    </source>
</evidence>
<dbReference type="CDD" id="cd17535">
    <property type="entry name" value="REC_NarL-like"/>
    <property type="match status" value="1"/>
</dbReference>
<keyword evidence="3" id="KW-0238">DNA-binding</keyword>
<name>A0A1G4VF83_9FLAO</name>
<organism evidence="3 4">
    <name type="scientific">Flavobacterium saliperosum</name>
    <dbReference type="NCBI Taxonomy" id="329186"/>
    <lineage>
        <taxon>Bacteria</taxon>
        <taxon>Pseudomonadati</taxon>
        <taxon>Bacteroidota</taxon>
        <taxon>Flavobacteriia</taxon>
        <taxon>Flavobacteriales</taxon>
        <taxon>Flavobacteriaceae</taxon>
        <taxon>Flavobacterium</taxon>
    </lineage>
</organism>
<dbReference type="PROSITE" id="PS50110">
    <property type="entry name" value="RESPONSE_REGULATORY"/>
    <property type="match status" value="1"/>
</dbReference>
<protein>
    <submittedName>
        <fullName evidence="3">DNA-binding response regulator, NarL/FixJ family, contains REC and HTH domains</fullName>
    </submittedName>
</protein>
<evidence type="ECO:0000313" key="3">
    <source>
        <dbReference type="EMBL" id="SCX05836.1"/>
    </source>
</evidence>
<evidence type="ECO:0000256" key="1">
    <source>
        <dbReference type="PROSITE-ProRule" id="PRU00169"/>
    </source>
</evidence>
<dbReference type="GO" id="GO:0000160">
    <property type="term" value="P:phosphorelay signal transduction system"/>
    <property type="evidence" value="ECO:0007669"/>
    <property type="project" value="InterPro"/>
</dbReference>
<feature type="modified residue" description="4-aspartylphosphate" evidence="1">
    <location>
        <position position="86"/>
    </location>
</feature>
<accession>A0A1G4VF83</accession>
<dbReference type="InterPro" id="IPR001789">
    <property type="entry name" value="Sig_transdc_resp-reg_receiver"/>
</dbReference>
<dbReference type="InterPro" id="IPR058245">
    <property type="entry name" value="NreC/VraR/RcsB-like_REC"/>
</dbReference>
<dbReference type="PANTHER" id="PTHR45566">
    <property type="entry name" value="HTH-TYPE TRANSCRIPTIONAL REGULATOR YHJB-RELATED"/>
    <property type="match status" value="1"/>
</dbReference>